<organism evidence="1 2">
    <name type="scientific">Daphnia magna</name>
    <dbReference type="NCBI Taxonomy" id="35525"/>
    <lineage>
        <taxon>Eukaryota</taxon>
        <taxon>Metazoa</taxon>
        <taxon>Ecdysozoa</taxon>
        <taxon>Arthropoda</taxon>
        <taxon>Crustacea</taxon>
        <taxon>Branchiopoda</taxon>
        <taxon>Diplostraca</taxon>
        <taxon>Cladocera</taxon>
        <taxon>Anomopoda</taxon>
        <taxon>Daphniidae</taxon>
        <taxon>Daphnia</taxon>
    </lineage>
</organism>
<dbReference type="Proteomes" id="UP001234178">
    <property type="component" value="Unassembled WGS sequence"/>
</dbReference>
<sequence>MDVNEVVHTNATKVSGVVLPSSSYNWGRESIVVVFVKPPPSGIMWQYEEKSSKLIILWIIATVCSSQHANHRVFRFGWRSVWWDFNILTAAHCVIERKQIYRFPKHAINIATIAGWRSTS</sequence>
<dbReference type="EMBL" id="JAOYFB010000003">
    <property type="protein sequence ID" value="KAK4010281.1"/>
    <property type="molecule type" value="Genomic_DNA"/>
</dbReference>
<proteinExistence type="predicted"/>
<keyword evidence="2" id="KW-1185">Reference proteome</keyword>
<accession>A0ABQ9ZBJ6</accession>
<evidence type="ECO:0008006" key="3">
    <source>
        <dbReference type="Google" id="ProtNLM"/>
    </source>
</evidence>
<gene>
    <name evidence="1" type="ORF">OUZ56_019427</name>
</gene>
<evidence type="ECO:0000313" key="1">
    <source>
        <dbReference type="EMBL" id="KAK4010281.1"/>
    </source>
</evidence>
<name>A0ABQ9ZBJ6_9CRUS</name>
<reference evidence="1 2" key="1">
    <citation type="journal article" date="2023" name="Nucleic Acids Res.">
        <title>The hologenome of Daphnia magna reveals possible DNA methylation and microbiome-mediated evolution of the host genome.</title>
        <authorList>
            <person name="Chaturvedi A."/>
            <person name="Li X."/>
            <person name="Dhandapani V."/>
            <person name="Marshall H."/>
            <person name="Kissane S."/>
            <person name="Cuenca-Cambronero M."/>
            <person name="Asole G."/>
            <person name="Calvet F."/>
            <person name="Ruiz-Romero M."/>
            <person name="Marangio P."/>
            <person name="Guigo R."/>
            <person name="Rago D."/>
            <person name="Mirbahai L."/>
            <person name="Eastwood N."/>
            <person name="Colbourne J.K."/>
            <person name="Zhou J."/>
            <person name="Mallon E."/>
            <person name="Orsini L."/>
        </authorList>
    </citation>
    <scope>NUCLEOTIDE SEQUENCE [LARGE SCALE GENOMIC DNA]</scope>
    <source>
        <strain evidence="1">LRV0_1</strain>
    </source>
</reference>
<protein>
    <recommendedName>
        <fullName evidence="3">Peptidase S1 domain-containing protein</fullName>
    </recommendedName>
</protein>
<evidence type="ECO:0000313" key="2">
    <source>
        <dbReference type="Proteomes" id="UP001234178"/>
    </source>
</evidence>
<comment type="caution">
    <text evidence="1">The sequence shown here is derived from an EMBL/GenBank/DDBJ whole genome shotgun (WGS) entry which is preliminary data.</text>
</comment>